<dbReference type="eggNOG" id="ENOG50335GW">
    <property type="taxonomic scope" value="Bacteria"/>
</dbReference>
<name>D4H3Q6_DENA2</name>
<dbReference type="HOGENOM" id="CLU_169584_0_0_0"/>
<dbReference type="RefSeq" id="WP_013011659.1">
    <property type="nucleotide sequence ID" value="NC_013943.1"/>
</dbReference>
<dbReference type="PaxDb" id="522772-Dacet_2396"/>
<evidence type="ECO:0000256" key="1">
    <source>
        <dbReference type="SAM" id="MobiDB-lite"/>
    </source>
</evidence>
<feature type="compositionally biased region" description="Gly residues" evidence="1">
    <location>
        <begin position="96"/>
        <end position="113"/>
    </location>
</feature>
<dbReference type="STRING" id="522772.Dacet_2396"/>
<feature type="region of interest" description="Disordered" evidence="1">
    <location>
        <begin position="94"/>
        <end position="113"/>
    </location>
</feature>
<dbReference type="AlphaFoldDB" id="D4H3Q6"/>
<evidence type="ECO:0000313" key="2">
    <source>
        <dbReference type="EMBL" id="ADD69158.1"/>
    </source>
</evidence>
<dbReference type="Proteomes" id="UP000002012">
    <property type="component" value="Chromosome"/>
</dbReference>
<keyword evidence="3" id="KW-1185">Reference proteome</keyword>
<gene>
    <name evidence="2" type="ordered locus">Dacet_2396</name>
</gene>
<dbReference type="Gene3D" id="2.30.30.100">
    <property type="match status" value="1"/>
</dbReference>
<proteinExistence type="predicted"/>
<sequence length="113" mass="12039">MSDNIVFAKLVSGEMVLAEKDEAAGLIRNICQVQVMPTQTGSMQIAIVPFGFPFEEEVRGEINLTNVLFEYKDVPGDLADKYIETKTNIKRATNMGGLGGDAQGGSGGSGLIL</sequence>
<dbReference type="InParanoid" id="D4H3Q6"/>
<evidence type="ECO:0000313" key="3">
    <source>
        <dbReference type="Proteomes" id="UP000002012"/>
    </source>
</evidence>
<organism evidence="2 3">
    <name type="scientific">Denitrovibrio acetiphilus (strain DSM 12809 / NBRC 114555 / N2460)</name>
    <dbReference type="NCBI Taxonomy" id="522772"/>
    <lineage>
        <taxon>Bacteria</taxon>
        <taxon>Pseudomonadati</taxon>
        <taxon>Deferribacterota</taxon>
        <taxon>Deferribacteres</taxon>
        <taxon>Deferribacterales</taxon>
        <taxon>Geovibrionaceae</taxon>
        <taxon>Denitrovibrio</taxon>
    </lineage>
</organism>
<protein>
    <submittedName>
        <fullName evidence="2">Uncharacterized protein</fullName>
    </submittedName>
</protein>
<accession>D4H3Q6</accession>
<dbReference type="KEGG" id="dap:Dacet_2396"/>
<reference evidence="2 3" key="1">
    <citation type="journal article" date="2010" name="Stand. Genomic Sci.">
        <title>Complete genome sequence of Denitrovibrio acetiphilus type strain (N2460).</title>
        <authorList>
            <person name="Kiss H."/>
            <person name="Lang E."/>
            <person name="Lapidus A."/>
            <person name="Copeland A."/>
            <person name="Nolan M."/>
            <person name="Glavina Del Rio T."/>
            <person name="Chen F."/>
            <person name="Lucas S."/>
            <person name="Tice H."/>
            <person name="Cheng J.F."/>
            <person name="Han C."/>
            <person name="Goodwin L."/>
            <person name="Pitluck S."/>
            <person name="Liolios K."/>
            <person name="Pati A."/>
            <person name="Ivanova N."/>
            <person name="Mavromatis K."/>
            <person name="Chen A."/>
            <person name="Palaniappan K."/>
            <person name="Land M."/>
            <person name="Hauser L."/>
            <person name="Chang Y.J."/>
            <person name="Jeffries C.D."/>
            <person name="Detter J.C."/>
            <person name="Brettin T."/>
            <person name="Spring S."/>
            <person name="Rohde M."/>
            <person name="Goker M."/>
            <person name="Woyke T."/>
            <person name="Bristow J."/>
            <person name="Eisen J.A."/>
            <person name="Markowitz V."/>
            <person name="Hugenholtz P."/>
            <person name="Kyrpides N.C."/>
            <person name="Klenk H.P."/>
        </authorList>
    </citation>
    <scope>NUCLEOTIDE SEQUENCE [LARGE SCALE GENOMIC DNA]</scope>
    <source>
        <strain evidence="3">DSM 12809 / NBRC 114555 / N2460</strain>
    </source>
</reference>
<dbReference type="EMBL" id="CP001968">
    <property type="protein sequence ID" value="ADD69158.1"/>
    <property type="molecule type" value="Genomic_DNA"/>
</dbReference>